<keyword evidence="7" id="KW-0732">Signal</keyword>
<dbReference type="Gene3D" id="2.40.170.20">
    <property type="entry name" value="TonB-dependent receptor, beta-barrel domain"/>
    <property type="match status" value="1"/>
</dbReference>
<gene>
    <name evidence="9" type="ORF">GCM10011585_15330</name>
</gene>
<dbReference type="InterPro" id="IPR039426">
    <property type="entry name" value="TonB-dep_rcpt-like"/>
</dbReference>
<feature type="domain" description="TonB-dependent transporter Oar-like beta-barrel" evidence="8">
    <location>
        <begin position="256"/>
        <end position="1173"/>
    </location>
</feature>
<dbReference type="InterPro" id="IPR036942">
    <property type="entry name" value="Beta-barrel_TonB_sf"/>
</dbReference>
<keyword evidence="2" id="KW-0813">Transport</keyword>
<accession>A0A917HBP6</accession>
<proteinExistence type="predicted"/>
<keyword evidence="6" id="KW-0998">Cell outer membrane</keyword>
<evidence type="ECO:0000256" key="6">
    <source>
        <dbReference type="ARBA" id="ARBA00023237"/>
    </source>
</evidence>
<dbReference type="InterPro" id="IPR008969">
    <property type="entry name" value="CarboxyPept-like_regulatory"/>
</dbReference>
<feature type="chain" id="PRO_5037042042" description="TonB-dependent transporter Oar-like beta-barrel domain-containing protein" evidence="7">
    <location>
        <begin position="26"/>
        <end position="1218"/>
    </location>
</feature>
<organism evidence="9 10">
    <name type="scientific">Edaphobacter dinghuensis</name>
    <dbReference type="NCBI Taxonomy" id="1560005"/>
    <lineage>
        <taxon>Bacteria</taxon>
        <taxon>Pseudomonadati</taxon>
        <taxon>Acidobacteriota</taxon>
        <taxon>Terriglobia</taxon>
        <taxon>Terriglobales</taxon>
        <taxon>Acidobacteriaceae</taxon>
        <taxon>Edaphobacter</taxon>
    </lineage>
</organism>
<protein>
    <recommendedName>
        <fullName evidence="8">TonB-dependent transporter Oar-like beta-barrel domain-containing protein</fullName>
    </recommendedName>
</protein>
<dbReference type="Pfam" id="PF25183">
    <property type="entry name" value="OMP_b-brl_4"/>
    <property type="match status" value="1"/>
</dbReference>
<comment type="subcellular location">
    <subcellularLocation>
        <location evidence="1">Cell outer membrane</location>
        <topology evidence="1">Multi-pass membrane protein</topology>
    </subcellularLocation>
</comment>
<feature type="signal peptide" evidence="7">
    <location>
        <begin position="1"/>
        <end position="25"/>
    </location>
</feature>
<keyword evidence="4" id="KW-0812">Transmembrane</keyword>
<dbReference type="AlphaFoldDB" id="A0A917HBP6"/>
<dbReference type="Gene3D" id="2.60.40.1120">
    <property type="entry name" value="Carboxypeptidase-like, regulatory domain"/>
    <property type="match status" value="1"/>
</dbReference>
<evidence type="ECO:0000256" key="7">
    <source>
        <dbReference type="SAM" id="SignalP"/>
    </source>
</evidence>
<dbReference type="RefSeq" id="WP_263369098.1">
    <property type="nucleotide sequence ID" value="NZ_JAGSYJ010000002.1"/>
</dbReference>
<evidence type="ECO:0000256" key="4">
    <source>
        <dbReference type="ARBA" id="ARBA00022692"/>
    </source>
</evidence>
<keyword evidence="5" id="KW-0472">Membrane</keyword>
<dbReference type="EMBL" id="BMGT01000002">
    <property type="protein sequence ID" value="GGG73693.1"/>
    <property type="molecule type" value="Genomic_DNA"/>
</dbReference>
<dbReference type="PANTHER" id="PTHR30069:SF39">
    <property type="entry name" value="BLL6183 PROTEIN"/>
    <property type="match status" value="1"/>
</dbReference>
<dbReference type="GO" id="GO:0044718">
    <property type="term" value="P:siderophore transmembrane transport"/>
    <property type="evidence" value="ECO:0007669"/>
    <property type="project" value="TreeGrafter"/>
</dbReference>
<evidence type="ECO:0000313" key="10">
    <source>
        <dbReference type="Proteomes" id="UP000647241"/>
    </source>
</evidence>
<reference evidence="9" key="2">
    <citation type="submission" date="2020-09" db="EMBL/GenBank/DDBJ databases">
        <authorList>
            <person name="Sun Q."/>
            <person name="Zhou Y."/>
        </authorList>
    </citation>
    <scope>NUCLEOTIDE SEQUENCE</scope>
    <source>
        <strain evidence="9">CGMCC 1.12997</strain>
    </source>
</reference>
<keyword evidence="10" id="KW-1185">Reference proteome</keyword>
<evidence type="ECO:0000256" key="1">
    <source>
        <dbReference type="ARBA" id="ARBA00004571"/>
    </source>
</evidence>
<evidence type="ECO:0000313" key="9">
    <source>
        <dbReference type="EMBL" id="GGG73693.1"/>
    </source>
</evidence>
<dbReference type="Proteomes" id="UP000647241">
    <property type="component" value="Unassembled WGS sequence"/>
</dbReference>
<evidence type="ECO:0000256" key="3">
    <source>
        <dbReference type="ARBA" id="ARBA00022452"/>
    </source>
</evidence>
<evidence type="ECO:0000256" key="5">
    <source>
        <dbReference type="ARBA" id="ARBA00023136"/>
    </source>
</evidence>
<name>A0A917HBP6_9BACT</name>
<dbReference type="PANTHER" id="PTHR30069">
    <property type="entry name" value="TONB-DEPENDENT OUTER MEMBRANE RECEPTOR"/>
    <property type="match status" value="1"/>
</dbReference>
<comment type="caution">
    <text evidence="9">The sequence shown here is derived from an EMBL/GenBank/DDBJ whole genome shotgun (WGS) entry which is preliminary data.</text>
</comment>
<evidence type="ECO:0000256" key="2">
    <source>
        <dbReference type="ARBA" id="ARBA00022448"/>
    </source>
</evidence>
<evidence type="ECO:0000259" key="8">
    <source>
        <dbReference type="Pfam" id="PF25183"/>
    </source>
</evidence>
<sequence>MWRQASLSLAFVLAVFLVLLPNADAQVSATLNGTVTDSTGAVVPGADVTLTNEATKEARNTVSNDSGYFAFPALLPSTYTVKIDAKGFKTYERHGIVLHAADLIKLSDLALTIGQTNETVTVEANTQIIPVENGQRAAILDYKDIQQLAIQGRNLSELLKVLPGVTNTPNGLNNGSQFDPTVVSVGSSAVGNGLNANGAVNRGGTSQLSDGVDVDDPGCDCNSIAILNPDMTQEVSVQTSNFGADAPRGPVVINAISKSGGADYHGEGYFYARNDILNANDWQSDNAGTPKGSAHYYYPGGNFGGPVPFTHKKLRFWVGYERILQNTGNANRLQSFIPTADMMAGNFTNTAANMAFCQGALTNTATNGCNNLAPAPPPKGSTTPGQGTVLPDGTIVGQGNRPAGMIPTEFLDPGAASLASIWPAANSNPATTPGGYNYNQVIPGTHNGYLFRARVDYNLSDKTSFFVSYQYGQDAAPSQGNGAHIYWTPGNAIPYPGGGLISSSFSKSIAGHFTHVFSPTLTNEFIASWGYGNFPVGPPSASAAYRTTLKYPASYGTYFNAGSKLIPSYSSAGTLTFPDFSQQDIFESANGKYLVRKEMPAFSDDVTKVISTHTIKLGVYAENVGNIQGASESPNGALNSFNANGTLQKNILNNQLVGSPNNPTANFLMGNVTSYAENSSSPVSDMAYQTFSFYVNDSWKASQRLNIEYGVRFDHIGHWYDRQGNGLAVFIPSLVAADRASGKLDPGVYWHGINPGIPKSGQPDRFLLVSPRFGLSYDIFGTGKTLIRGGWGIYRFTDQYNDYTGALTTAQSIQGYGLPGGCFTLLSQIGQIKGNAKCGSSSAVNGSVNALDPTDYGIPQSRAYNLTISQQAPWKSLVEVAYVGSTSKELVMGGESTSGSGFAEFTNQNKVPLGAFFLPDPVTGVVSPNPEQLGGPGSPNNTESDYRPYGYAYGTNQILVNTNSGYANYNGLQLSWVKRSDRLTYNFNYTWSKTLGVGQQIDPFSLSGNYGVLSIDRPYAFNSSYSYNFLRVYNGDSRLISGVANGWTLSGITSWQSGGNLQAINSPNFGLSITGKGDATYFGTSAPKLIMPVLTCDAGAHLQDKQRVNESCFAAPAVGSNGPRNLPYYRMADFFDTDLAAYKTFHVTEHQTVQFRASAFNWINHPLPQFSSGNQLALHYNNDLTVNSGSNSKTLGYLDTKTGAHAQRTMELALKYNF</sequence>
<dbReference type="GO" id="GO:0015344">
    <property type="term" value="F:siderophore uptake transmembrane transporter activity"/>
    <property type="evidence" value="ECO:0007669"/>
    <property type="project" value="TreeGrafter"/>
</dbReference>
<dbReference type="SUPFAM" id="SSF49464">
    <property type="entry name" value="Carboxypeptidase regulatory domain-like"/>
    <property type="match status" value="1"/>
</dbReference>
<keyword evidence="3" id="KW-1134">Transmembrane beta strand</keyword>
<dbReference type="SUPFAM" id="SSF56935">
    <property type="entry name" value="Porins"/>
    <property type="match status" value="1"/>
</dbReference>
<reference evidence="9" key="1">
    <citation type="journal article" date="2014" name="Int. J. Syst. Evol. Microbiol.">
        <title>Complete genome sequence of Corynebacterium casei LMG S-19264T (=DSM 44701T), isolated from a smear-ripened cheese.</title>
        <authorList>
            <consortium name="US DOE Joint Genome Institute (JGI-PGF)"/>
            <person name="Walter F."/>
            <person name="Albersmeier A."/>
            <person name="Kalinowski J."/>
            <person name="Ruckert C."/>
        </authorList>
    </citation>
    <scope>NUCLEOTIDE SEQUENCE</scope>
    <source>
        <strain evidence="9">CGMCC 1.12997</strain>
    </source>
</reference>
<dbReference type="GO" id="GO:0009279">
    <property type="term" value="C:cell outer membrane"/>
    <property type="evidence" value="ECO:0007669"/>
    <property type="project" value="UniProtKB-SubCell"/>
</dbReference>
<dbReference type="Pfam" id="PF13620">
    <property type="entry name" value="CarboxypepD_reg"/>
    <property type="match status" value="1"/>
</dbReference>
<dbReference type="InterPro" id="IPR057601">
    <property type="entry name" value="Oar-like_b-barrel"/>
</dbReference>